<organism evidence="1 2">
    <name type="scientific">Naganishia cerealis</name>
    <dbReference type="NCBI Taxonomy" id="610337"/>
    <lineage>
        <taxon>Eukaryota</taxon>
        <taxon>Fungi</taxon>
        <taxon>Dikarya</taxon>
        <taxon>Basidiomycota</taxon>
        <taxon>Agaricomycotina</taxon>
        <taxon>Tremellomycetes</taxon>
        <taxon>Filobasidiales</taxon>
        <taxon>Filobasidiaceae</taxon>
        <taxon>Naganishia</taxon>
    </lineage>
</organism>
<sequence>MSLKSILMENAPSITRGDVLHDMDTVTVADAESEVSADMILRSFDKILDIVTKLDDQNHSQILSNEVNYLRQLVDNKLDKLDKLSAIVAEVLENKNQQAILSSLHAMQNEQDAHNGSEGGDAASNVDQPGVHLDSNMDPELHQVAVAAAAVRAQQHVSGSSILHHHAPSNQHASTALDGDDRKRTFSEDTNGNTSSKKPKITIDFLHNPMTVREIYDEFTKGFRGQPALCELDARFGKHEWRGDLRSKQSKRYQRRKKLCDAITRGMQKYDKSADEIIGYIEEFRGDKLLTWVMNGNLPADLMG</sequence>
<protein>
    <submittedName>
        <fullName evidence="1">Uncharacterized protein</fullName>
    </submittedName>
</protein>
<dbReference type="EMBL" id="JASBWR010000006">
    <property type="protein sequence ID" value="KAJ9111938.1"/>
    <property type="molecule type" value="Genomic_DNA"/>
</dbReference>
<dbReference type="Proteomes" id="UP001241377">
    <property type="component" value="Unassembled WGS sequence"/>
</dbReference>
<keyword evidence="2" id="KW-1185">Reference proteome</keyword>
<proteinExistence type="predicted"/>
<gene>
    <name evidence="1" type="ORF">QFC19_000860</name>
</gene>
<accession>A0ACC2WJN0</accession>
<comment type="caution">
    <text evidence="1">The sequence shown here is derived from an EMBL/GenBank/DDBJ whole genome shotgun (WGS) entry which is preliminary data.</text>
</comment>
<evidence type="ECO:0000313" key="2">
    <source>
        <dbReference type="Proteomes" id="UP001241377"/>
    </source>
</evidence>
<reference evidence="1" key="1">
    <citation type="submission" date="2023-04" db="EMBL/GenBank/DDBJ databases">
        <title>Draft Genome sequencing of Naganishia species isolated from polar environments using Oxford Nanopore Technology.</title>
        <authorList>
            <person name="Leo P."/>
            <person name="Venkateswaran K."/>
        </authorList>
    </citation>
    <scope>NUCLEOTIDE SEQUENCE</scope>
    <source>
        <strain evidence="1">MNA-CCFEE 5261</strain>
    </source>
</reference>
<evidence type="ECO:0000313" key="1">
    <source>
        <dbReference type="EMBL" id="KAJ9111938.1"/>
    </source>
</evidence>
<name>A0ACC2WJN0_9TREE</name>